<dbReference type="PROSITE" id="PS50866">
    <property type="entry name" value="GOLD"/>
    <property type="match status" value="1"/>
</dbReference>
<dbReference type="GO" id="GO:0006886">
    <property type="term" value="P:intracellular protein transport"/>
    <property type="evidence" value="ECO:0000318"/>
    <property type="project" value="GO_Central"/>
</dbReference>
<accession>W5MYG5</accession>
<sequence length="218" mass="25340">CFTKMRVRSIGLLLISCLCLSSAMFFDLGEREEKCIIEDIPQDTLVTGNFKMELWGGSKRDSAFQLGMNVAVRDPDFQTVMTKKYSQEGKFSFTSHTSGQHYICLQSTSTTFAVFAGDKLRVHLDVQIGEHTLDPSIVKAKDTVRAMEYRLMHLIEEVRHIIKQQNYQREREETFRQTSEDINSHVLWWAIMQTFILITVGVWQMKQMKDFLIEKKLV</sequence>
<evidence type="ECO:0000256" key="5">
    <source>
        <dbReference type="ARBA" id="ARBA00022824"/>
    </source>
</evidence>
<keyword evidence="13" id="KW-1185">Reference proteome</keyword>
<keyword evidence="7 9" id="KW-0472">Membrane</keyword>
<evidence type="ECO:0000256" key="6">
    <source>
        <dbReference type="ARBA" id="ARBA00022989"/>
    </source>
</evidence>
<evidence type="ECO:0000256" key="7">
    <source>
        <dbReference type="ARBA" id="ARBA00023136"/>
    </source>
</evidence>
<keyword evidence="5" id="KW-0256">Endoplasmic reticulum</keyword>
<feature type="domain" description="GOLD" evidence="11">
    <location>
        <begin position="33"/>
        <end position="128"/>
    </location>
</feature>
<evidence type="ECO:0000256" key="9">
    <source>
        <dbReference type="SAM" id="Phobius"/>
    </source>
</evidence>
<keyword evidence="3 8" id="KW-0812">Transmembrane</keyword>
<dbReference type="AlphaFoldDB" id="W5MYG5"/>
<comment type="similarity">
    <text evidence="2 8">Belongs to the EMP24/GP25L family.</text>
</comment>
<dbReference type="EMBL" id="AHAT01001563">
    <property type="status" value="NOT_ANNOTATED_CDS"/>
    <property type="molecule type" value="Genomic_DNA"/>
</dbReference>
<dbReference type="Bgee" id="ENSLOCG00000010948">
    <property type="expression patterns" value="Expressed in intestine and 2 other cell types or tissues"/>
</dbReference>
<reference evidence="12" key="3">
    <citation type="submission" date="2025-09" db="UniProtKB">
        <authorList>
            <consortium name="Ensembl"/>
        </authorList>
    </citation>
    <scope>IDENTIFICATION</scope>
</reference>
<dbReference type="GO" id="GO:0007030">
    <property type="term" value="P:Golgi organization"/>
    <property type="evidence" value="ECO:0000318"/>
    <property type="project" value="GO_Central"/>
</dbReference>
<dbReference type="GO" id="GO:0005789">
    <property type="term" value="C:endoplasmic reticulum membrane"/>
    <property type="evidence" value="ECO:0007669"/>
    <property type="project" value="UniProtKB-SubCell"/>
</dbReference>
<reference evidence="13" key="1">
    <citation type="submission" date="2011-12" db="EMBL/GenBank/DDBJ databases">
        <title>The Draft Genome of Lepisosteus oculatus.</title>
        <authorList>
            <consortium name="The Broad Institute Genome Assembly &amp; Analysis Group"/>
            <consortium name="Computational R&amp;D Group"/>
            <consortium name="and Sequencing Platform"/>
            <person name="Di Palma F."/>
            <person name="Alfoldi J."/>
            <person name="Johnson J."/>
            <person name="Berlin A."/>
            <person name="Gnerre S."/>
            <person name="Jaffe D."/>
            <person name="MacCallum I."/>
            <person name="Young S."/>
            <person name="Walker B.J."/>
            <person name="Lander E.S."/>
            <person name="Lindblad-Toh K."/>
        </authorList>
    </citation>
    <scope>NUCLEOTIDE SEQUENCE [LARGE SCALE GENOMIC DNA]</scope>
</reference>
<dbReference type="STRING" id="7918.ENSLOCP00000013424"/>
<evidence type="ECO:0000256" key="1">
    <source>
        <dbReference type="ARBA" id="ARBA00004115"/>
    </source>
</evidence>
<evidence type="ECO:0000256" key="10">
    <source>
        <dbReference type="SAM" id="SignalP"/>
    </source>
</evidence>
<dbReference type="SMART" id="SM01190">
    <property type="entry name" value="EMP24_GP25L"/>
    <property type="match status" value="1"/>
</dbReference>
<dbReference type="GO" id="GO:0005783">
    <property type="term" value="C:endoplasmic reticulum"/>
    <property type="evidence" value="ECO:0000318"/>
    <property type="project" value="GO_Central"/>
</dbReference>
<dbReference type="InterPro" id="IPR009038">
    <property type="entry name" value="GOLD_dom"/>
</dbReference>
<feature type="chain" id="PRO_5004868493" evidence="10">
    <location>
        <begin position="24"/>
        <end position="218"/>
    </location>
</feature>
<evidence type="ECO:0000256" key="2">
    <source>
        <dbReference type="ARBA" id="ARBA00007104"/>
    </source>
</evidence>
<dbReference type="OMA" id="HYLCFQT"/>
<dbReference type="PANTHER" id="PTHR22811">
    <property type="entry name" value="TRANSMEMBRANE EMP24 DOMAIN-CONTAINING PROTEIN"/>
    <property type="match status" value="1"/>
</dbReference>
<evidence type="ECO:0000256" key="3">
    <source>
        <dbReference type="ARBA" id="ARBA00022692"/>
    </source>
</evidence>
<dbReference type="GO" id="GO:0006888">
    <property type="term" value="P:endoplasmic reticulum to Golgi vesicle-mediated transport"/>
    <property type="evidence" value="ECO:0000318"/>
    <property type="project" value="GO_Central"/>
</dbReference>
<dbReference type="InParanoid" id="W5MYG5"/>
<reference evidence="12" key="2">
    <citation type="submission" date="2025-08" db="UniProtKB">
        <authorList>
            <consortium name="Ensembl"/>
        </authorList>
    </citation>
    <scope>IDENTIFICATION</scope>
</reference>
<dbReference type="eggNOG" id="KOG1690">
    <property type="taxonomic scope" value="Eukaryota"/>
</dbReference>
<feature type="transmembrane region" description="Helical" evidence="9">
    <location>
        <begin position="186"/>
        <end position="205"/>
    </location>
</feature>
<feature type="signal peptide" evidence="10">
    <location>
        <begin position="1"/>
        <end position="23"/>
    </location>
</feature>
<dbReference type="GO" id="GO:0030134">
    <property type="term" value="C:COPII-coated ER to Golgi transport vesicle"/>
    <property type="evidence" value="ECO:0000318"/>
    <property type="project" value="GO_Central"/>
</dbReference>
<dbReference type="GeneTree" id="ENSGT00940000160999"/>
<evidence type="ECO:0000259" key="11">
    <source>
        <dbReference type="PROSITE" id="PS50866"/>
    </source>
</evidence>
<protein>
    <submittedName>
        <fullName evidence="12">Si:ch211-255i20.3</fullName>
    </submittedName>
</protein>
<dbReference type="InterPro" id="IPR015720">
    <property type="entry name" value="Emp24-like"/>
</dbReference>
<keyword evidence="6 9" id="KW-1133">Transmembrane helix</keyword>
<dbReference type="GO" id="GO:0005793">
    <property type="term" value="C:endoplasmic reticulum-Golgi intermediate compartment"/>
    <property type="evidence" value="ECO:0000318"/>
    <property type="project" value="GO_Central"/>
</dbReference>
<evidence type="ECO:0000313" key="13">
    <source>
        <dbReference type="Proteomes" id="UP000018468"/>
    </source>
</evidence>
<dbReference type="Proteomes" id="UP000018468">
    <property type="component" value="Linkage group LG4"/>
</dbReference>
<comment type="subcellular location">
    <subcellularLocation>
        <location evidence="1">Endoplasmic reticulum membrane</location>
        <topology evidence="1">Single-pass type I membrane protein</topology>
    </subcellularLocation>
    <subcellularLocation>
        <location evidence="8">Membrane</location>
        <topology evidence="8">Single-pass type I membrane protein</topology>
    </subcellularLocation>
</comment>
<dbReference type="GO" id="GO:0005794">
    <property type="term" value="C:Golgi apparatus"/>
    <property type="evidence" value="ECO:0000318"/>
    <property type="project" value="GO_Central"/>
</dbReference>
<proteinExistence type="inferred from homology"/>
<name>W5MYG5_LEPOC</name>
<evidence type="ECO:0000256" key="8">
    <source>
        <dbReference type="RuleBase" id="RU003827"/>
    </source>
</evidence>
<dbReference type="Pfam" id="PF01105">
    <property type="entry name" value="EMP24_GP25L"/>
    <property type="match status" value="1"/>
</dbReference>
<dbReference type="Ensembl" id="ENSLOCT00000013453.1">
    <property type="protein sequence ID" value="ENSLOCP00000013424.1"/>
    <property type="gene ID" value="ENSLOCG00000010948.1"/>
</dbReference>
<keyword evidence="4 10" id="KW-0732">Signal</keyword>
<organism evidence="12 13">
    <name type="scientific">Lepisosteus oculatus</name>
    <name type="common">Spotted gar</name>
    <dbReference type="NCBI Taxonomy" id="7918"/>
    <lineage>
        <taxon>Eukaryota</taxon>
        <taxon>Metazoa</taxon>
        <taxon>Chordata</taxon>
        <taxon>Craniata</taxon>
        <taxon>Vertebrata</taxon>
        <taxon>Euteleostomi</taxon>
        <taxon>Actinopterygii</taxon>
        <taxon>Neopterygii</taxon>
        <taxon>Holostei</taxon>
        <taxon>Semionotiformes</taxon>
        <taxon>Lepisosteidae</taxon>
        <taxon>Lepisosteus</taxon>
    </lineage>
</organism>
<evidence type="ECO:0000313" key="12">
    <source>
        <dbReference type="Ensembl" id="ENSLOCP00000013424.1"/>
    </source>
</evidence>
<dbReference type="FunCoup" id="W5MYG5">
    <property type="interactions" value="65"/>
</dbReference>
<evidence type="ECO:0000256" key="4">
    <source>
        <dbReference type="ARBA" id="ARBA00022729"/>
    </source>
</evidence>